<gene>
    <name evidence="2" type="ORF">C2S53_017938</name>
</gene>
<dbReference type="Proteomes" id="UP001190926">
    <property type="component" value="Unassembled WGS sequence"/>
</dbReference>
<feature type="region of interest" description="Disordered" evidence="1">
    <location>
        <begin position="76"/>
        <end position="95"/>
    </location>
</feature>
<feature type="compositionally biased region" description="Pro residues" evidence="1">
    <location>
        <begin position="82"/>
        <end position="91"/>
    </location>
</feature>
<comment type="caution">
    <text evidence="2">The sequence shown here is derived from an EMBL/GenBank/DDBJ whole genome shotgun (WGS) entry which is preliminary data.</text>
</comment>
<keyword evidence="3" id="KW-1185">Reference proteome</keyword>
<reference evidence="2 3" key="1">
    <citation type="journal article" date="2021" name="Nat. Commun.">
        <title>Incipient diploidization of the medicinal plant Perilla within 10,000 years.</title>
        <authorList>
            <person name="Zhang Y."/>
            <person name="Shen Q."/>
            <person name="Leng L."/>
            <person name="Zhang D."/>
            <person name="Chen S."/>
            <person name="Shi Y."/>
            <person name="Ning Z."/>
            <person name="Chen S."/>
        </authorList>
    </citation>
    <scope>NUCLEOTIDE SEQUENCE [LARGE SCALE GENOMIC DNA]</scope>
    <source>
        <strain evidence="3">cv. PC099</strain>
    </source>
</reference>
<evidence type="ECO:0000313" key="3">
    <source>
        <dbReference type="Proteomes" id="UP001190926"/>
    </source>
</evidence>
<proteinExistence type="predicted"/>
<accession>A0AAD4IXR8</accession>
<organism evidence="2 3">
    <name type="scientific">Perilla frutescens var. hirtella</name>
    <name type="common">Perilla citriodora</name>
    <name type="synonym">Perilla setoyensis</name>
    <dbReference type="NCBI Taxonomy" id="608512"/>
    <lineage>
        <taxon>Eukaryota</taxon>
        <taxon>Viridiplantae</taxon>
        <taxon>Streptophyta</taxon>
        <taxon>Embryophyta</taxon>
        <taxon>Tracheophyta</taxon>
        <taxon>Spermatophyta</taxon>
        <taxon>Magnoliopsida</taxon>
        <taxon>eudicotyledons</taxon>
        <taxon>Gunneridae</taxon>
        <taxon>Pentapetalae</taxon>
        <taxon>asterids</taxon>
        <taxon>lamiids</taxon>
        <taxon>Lamiales</taxon>
        <taxon>Lamiaceae</taxon>
        <taxon>Nepetoideae</taxon>
        <taxon>Elsholtzieae</taxon>
        <taxon>Perilla</taxon>
    </lineage>
</organism>
<protein>
    <submittedName>
        <fullName evidence="2">Uncharacterized protein</fullName>
    </submittedName>
</protein>
<feature type="region of interest" description="Disordered" evidence="1">
    <location>
        <begin position="114"/>
        <end position="140"/>
    </location>
</feature>
<evidence type="ECO:0000313" key="2">
    <source>
        <dbReference type="EMBL" id="KAH6823336.1"/>
    </source>
</evidence>
<dbReference type="AlphaFoldDB" id="A0AAD4IXR8"/>
<name>A0AAD4IXR8_PERFH</name>
<sequence length="140" mass="13680">MDGSVHEGGPSVVEVLGVVEGIVAEGLGETDIVGAEQLAAELGGDLVKDMAPAALALAADGGDLFLIHFEIGGEGGFSGEDPGPPPIPPLPHGTAGVLAHGGYGFGAAERPCGGGGGRRLDLQIQGERGKPAADPGAPPF</sequence>
<evidence type="ECO:0000256" key="1">
    <source>
        <dbReference type="SAM" id="MobiDB-lite"/>
    </source>
</evidence>
<dbReference type="EMBL" id="SDAM02000971">
    <property type="protein sequence ID" value="KAH6823336.1"/>
    <property type="molecule type" value="Genomic_DNA"/>
</dbReference>